<comment type="caution">
    <text evidence="1">The sequence shown here is derived from an EMBL/GenBank/DDBJ whole genome shotgun (WGS) entry which is preliminary data.</text>
</comment>
<dbReference type="RefSeq" id="WP_251603085.1">
    <property type="nucleotide sequence ID" value="NZ_JAMQJY010000001.1"/>
</dbReference>
<reference evidence="1" key="1">
    <citation type="submission" date="2022-06" db="EMBL/GenBank/DDBJ databases">
        <title>Alkalicoccobacillus porphyridii sp. nov., isolated from a marine red alga, Porphyridium purpureum and reclassification of Shouchella plakortidis and Shouchella gibsonii as Alkalicoccobacillus plakortidis comb. nov. and Alkalicoccobacillus gibsonii comb. nov.</title>
        <authorList>
            <person name="Kim K.H."/>
            <person name="Lee J.K."/>
            <person name="Han D.M."/>
            <person name="Baek J.H."/>
            <person name="Jeon C.O."/>
        </authorList>
    </citation>
    <scope>NUCLEOTIDE SEQUENCE</scope>
    <source>
        <strain evidence="1">DSM 19153</strain>
    </source>
</reference>
<evidence type="ECO:0000313" key="2">
    <source>
        <dbReference type="Proteomes" id="UP001203665"/>
    </source>
</evidence>
<proteinExistence type="predicted"/>
<dbReference type="InterPro" id="IPR025059">
    <property type="entry name" value="DUF3997"/>
</dbReference>
<gene>
    <name evidence="1" type="ORF">NDM98_00305</name>
</gene>
<dbReference type="PROSITE" id="PS51257">
    <property type="entry name" value="PROKAR_LIPOPROTEIN"/>
    <property type="match status" value="1"/>
</dbReference>
<organism evidence="1 2">
    <name type="scientific">Alkalicoccobacillus plakortidis</name>
    <dbReference type="NCBI Taxonomy" id="444060"/>
    <lineage>
        <taxon>Bacteria</taxon>
        <taxon>Bacillati</taxon>
        <taxon>Bacillota</taxon>
        <taxon>Bacilli</taxon>
        <taxon>Bacillales</taxon>
        <taxon>Bacillaceae</taxon>
        <taxon>Alkalicoccobacillus</taxon>
    </lineage>
</organism>
<dbReference type="Pfam" id="PF13162">
    <property type="entry name" value="DUF3997"/>
    <property type="match status" value="1"/>
</dbReference>
<dbReference type="EMBL" id="JAMQJY010000001">
    <property type="protein sequence ID" value="MCM2674110.1"/>
    <property type="molecule type" value="Genomic_DNA"/>
</dbReference>
<sequence length="136" mass="15445">MDKIRFFIIILFLMIISGCAGMQNSSYDLSDGYSVMYTSAHQAKIIYDETGENTSGEIIVPAKVIRVNQDENYIIAEQEKLDSDGKPNGTFTYFIEDKSNRSLEGARLTEDEFNRLKSELGIELELLKVTEFPEID</sequence>
<protein>
    <submittedName>
        <fullName evidence="1">DUF3997 domain-containing protein</fullName>
    </submittedName>
</protein>
<keyword evidence="2" id="KW-1185">Reference proteome</keyword>
<name>A0ABT0XEF2_9BACI</name>
<accession>A0ABT0XEF2</accession>
<dbReference type="Proteomes" id="UP001203665">
    <property type="component" value="Unassembled WGS sequence"/>
</dbReference>
<evidence type="ECO:0000313" key="1">
    <source>
        <dbReference type="EMBL" id="MCM2674110.1"/>
    </source>
</evidence>